<feature type="domain" description="S1 motif" evidence="4">
    <location>
        <begin position="284"/>
        <end position="354"/>
    </location>
</feature>
<dbReference type="SMART" id="SM00316">
    <property type="entry name" value="S1"/>
    <property type="match status" value="4"/>
</dbReference>
<dbReference type="PANTHER" id="PTHR10724:SF7">
    <property type="entry name" value="SMALL RIBOSOMAL SUBUNIT PROTEIN BS1C"/>
    <property type="match status" value="1"/>
</dbReference>
<evidence type="ECO:0000256" key="3">
    <source>
        <dbReference type="ARBA" id="ARBA00023274"/>
    </source>
</evidence>
<evidence type="ECO:0000256" key="2">
    <source>
        <dbReference type="ARBA" id="ARBA00022980"/>
    </source>
</evidence>
<dbReference type="GO" id="GO:0003729">
    <property type="term" value="F:mRNA binding"/>
    <property type="evidence" value="ECO:0007669"/>
    <property type="project" value="TreeGrafter"/>
</dbReference>
<keyword evidence="2 5" id="KW-0689">Ribosomal protein</keyword>
<dbReference type="GO" id="GO:0006412">
    <property type="term" value="P:translation"/>
    <property type="evidence" value="ECO:0007669"/>
    <property type="project" value="TreeGrafter"/>
</dbReference>
<dbReference type="SUPFAM" id="SSF50249">
    <property type="entry name" value="Nucleic acid-binding proteins"/>
    <property type="match status" value="4"/>
</dbReference>
<comment type="similarity">
    <text evidence="1">Belongs to the bacterial ribosomal protein bS1 family.</text>
</comment>
<dbReference type="GO" id="GO:0022627">
    <property type="term" value="C:cytosolic small ribosomal subunit"/>
    <property type="evidence" value="ECO:0007669"/>
    <property type="project" value="TreeGrafter"/>
</dbReference>
<proteinExistence type="inferred from homology"/>
<name>A0AAJ1II06_9SPIO</name>
<dbReference type="CDD" id="cd04465">
    <property type="entry name" value="S1_RPS1_repeat_ec2_hs2"/>
    <property type="match status" value="1"/>
</dbReference>
<dbReference type="InterPro" id="IPR003029">
    <property type="entry name" value="S1_domain"/>
</dbReference>
<dbReference type="EMBL" id="JAQQAL010000029">
    <property type="protein sequence ID" value="MDC7227610.1"/>
    <property type="molecule type" value="Genomic_DNA"/>
</dbReference>
<dbReference type="PRINTS" id="PR00681">
    <property type="entry name" value="RIBOSOMALS1"/>
</dbReference>
<dbReference type="AlphaFoldDB" id="A0AAJ1II06"/>
<dbReference type="PROSITE" id="PS50126">
    <property type="entry name" value="S1"/>
    <property type="match status" value="4"/>
</dbReference>
<dbReference type="NCBIfam" id="NF005208">
    <property type="entry name" value="PRK06676.1"/>
    <property type="match status" value="1"/>
</dbReference>
<dbReference type="Gene3D" id="2.40.50.140">
    <property type="entry name" value="Nucleic acid-binding proteins"/>
    <property type="match status" value="4"/>
</dbReference>
<organism evidence="5 6">
    <name type="scientific">Candidatus Thalassospirochaeta sargassi</name>
    <dbReference type="NCBI Taxonomy" id="3119039"/>
    <lineage>
        <taxon>Bacteria</taxon>
        <taxon>Pseudomonadati</taxon>
        <taxon>Spirochaetota</taxon>
        <taxon>Spirochaetia</taxon>
        <taxon>Spirochaetales</taxon>
        <taxon>Spirochaetaceae</taxon>
        <taxon>Candidatus Thalassospirochaeta</taxon>
    </lineage>
</organism>
<evidence type="ECO:0000313" key="5">
    <source>
        <dbReference type="EMBL" id="MDC7227610.1"/>
    </source>
</evidence>
<dbReference type="InterPro" id="IPR035104">
    <property type="entry name" value="Ribosomal_protein_S1-like"/>
</dbReference>
<dbReference type="Pfam" id="PF00575">
    <property type="entry name" value="S1"/>
    <property type="match status" value="3"/>
</dbReference>
<dbReference type="Proteomes" id="UP001221217">
    <property type="component" value="Unassembled WGS sequence"/>
</dbReference>
<dbReference type="PANTHER" id="PTHR10724">
    <property type="entry name" value="30S RIBOSOMAL PROTEIN S1"/>
    <property type="match status" value="1"/>
</dbReference>
<accession>A0AAJ1II06</accession>
<protein>
    <submittedName>
        <fullName evidence="5">30S ribosomal protein S1</fullName>
    </submittedName>
</protein>
<feature type="domain" description="S1 motif" evidence="4">
    <location>
        <begin position="30"/>
        <end position="96"/>
    </location>
</feature>
<keyword evidence="3" id="KW-0687">Ribonucleoprotein</keyword>
<evidence type="ECO:0000256" key="1">
    <source>
        <dbReference type="ARBA" id="ARBA00006767"/>
    </source>
</evidence>
<dbReference type="InterPro" id="IPR012340">
    <property type="entry name" value="NA-bd_OB-fold"/>
</dbReference>
<evidence type="ECO:0000259" key="4">
    <source>
        <dbReference type="PROSITE" id="PS50126"/>
    </source>
</evidence>
<feature type="domain" description="S1 motif" evidence="4">
    <location>
        <begin position="112"/>
        <end position="178"/>
    </location>
</feature>
<sequence length="388" mass="42937">MDNNQNINEEENFAEMFENSLLEMESFKPGQQIETQIVSISGNTIFLQLSGKSEGILDREELTDKEGNCTVKEGETIKVFFLSAKNGEKHFTTKISGDKADNSALQNAYSNGIPVEGHVEKEIKGGFEIRVGGTRAFCPYSQMGKRRVEDASEYVGQNLTFKIIEYKENGRNILVSNRAIHEEERRKQLDGFKETLKEGEIIHGVVAALRNFGAFVDLGGIQALLPISEISRKRIDDIADVLTVGQEIDALIISLDWQTERISLSLKALEADPWDGAAERYPVGSKQEGEVVRIADFGLFVSLEPGLDGLVHVSELKDDPRDSNPQRAYKRGQSIAVVIASVDEGARRISLKTAAKAQDDEAQGQFMGSDVDSETYNPFASLLKNKKS</sequence>
<dbReference type="InterPro" id="IPR050437">
    <property type="entry name" value="Ribos_protein_bS1-like"/>
</dbReference>
<evidence type="ECO:0000313" key="6">
    <source>
        <dbReference type="Proteomes" id="UP001221217"/>
    </source>
</evidence>
<gene>
    <name evidence="5" type="primary">rpsA</name>
    <name evidence="5" type="ORF">PQJ61_12665</name>
</gene>
<dbReference type="GO" id="GO:0003735">
    <property type="term" value="F:structural constituent of ribosome"/>
    <property type="evidence" value="ECO:0007669"/>
    <property type="project" value="TreeGrafter"/>
</dbReference>
<comment type="caution">
    <text evidence="5">The sequence shown here is derived from an EMBL/GenBank/DDBJ whole genome shotgun (WGS) entry which is preliminary data.</text>
</comment>
<feature type="domain" description="S1 motif" evidence="4">
    <location>
        <begin position="199"/>
        <end position="267"/>
    </location>
</feature>
<reference evidence="5 6" key="1">
    <citation type="submission" date="2022-12" db="EMBL/GenBank/DDBJ databases">
        <title>Metagenome assembled genome from gulf of manar.</title>
        <authorList>
            <person name="Kohli P."/>
            <person name="Pk S."/>
            <person name="Venkata Ramana C."/>
            <person name="Sasikala C."/>
        </authorList>
    </citation>
    <scope>NUCLEOTIDE SEQUENCE [LARGE SCALE GENOMIC DNA]</scope>
    <source>
        <strain evidence="5">JB008</strain>
    </source>
</reference>